<feature type="region of interest" description="Disordered" evidence="1">
    <location>
        <begin position="192"/>
        <end position="463"/>
    </location>
</feature>
<feature type="region of interest" description="Disordered" evidence="1">
    <location>
        <begin position="505"/>
        <end position="532"/>
    </location>
</feature>
<evidence type="ECO:0000256" key="1">
    <source>
        <dbReference type="SAM" id="MobiDB-lite"/>
    </source>
</evidence>
<feature type="compositionally biased region" description="Low complexity" evidence="1">
    <location>
        <begin position="362"/>
        <end position="373"/>
    </location>
</feature>
<organism evidence="2 3">
    <name type="scientific">Penicillium cinerascens</name>
    <dbReference type="NCBI Taxonomy" id="70096"/>
    <lineage>
        <taxon>Eukaryota</taxon>
        <taxon>Fungi</taxon>
        <taxon>Dikarya</taxon>
        <taxon>Ascomycota</taxon>
        <taxon>Pezizomycotina</taxon>
        <taxon>Eurotiomycetes</taxon>
        <taxon>Eurotiomycetidae</taxon>
        <taxon>Eurotiales</taxon>
        <taxon>Aspergillaceae</taxon>
        <taxon>Penicillium</taxon>
    </lineage>
</organism>
<reference evidence="2" key="1">
    <citation type="submission" date="2022-12" db="EMBL/GenBank/DDBJ databases">
        <authorList>
            <person name="Petersen C."/>
        </authorList>
    </citation>
    <scope>NUCLEOTIDE SEQUENCE</scope>
    <source>
        <strain evidence="2">IBT 15544</strain>
    </source>
</reference>
<feature type="compositionally biased region" description="Polar residues" evidence="1">
    <location>
        <begin position="277"/>
        <end position="288"/>
    </location>
</feature>
<reference evidence="2" key="2">
    <citation type="journal article" date="2023" name="IMA Fungus">
        <title>Comparative genomic study of the Penicillium genus elucidates a diverse pangenome and 15 lateral gene transfer events.</title>
        <authorList>
            <person name="Petersen C."/>
            <person name="Sorensen T."/>
            <person name="Nielsen M.R."/>
            <person name="Sondergaard T.E."/>
            <person name="Sorensen J.L."/>
            <person name="Fitzpatrick D.A."/>
            <person name="Frisvad J.C."/>
            <person name="Nielsen K.L."/>
        </authorList>
    </citation>
    <scope>NUCLEOTIDE SEQUENCE</scope>
    <source>
        <strain evidence="2">IBT 15544</strain>
    </source>
</reference>
<feature type="compositionally biased region" description="Polar residues" evidence="1">
    <location>
        <begin position="254"/>
        <end position="263"/>
    </location>
</feature>
<evidence type="ECO:0000313" key="2">
    <source>
        <dbReference type="EMBL" id="KAJ5190599.1"/>
    </source>
</evidence>
<dbReference type="OrthoDB" id="5333304at2759"/>
<dbReference type="RefSeq" id="XP_058303539.1">
    <property type="nucleotide sequence ID" value="XM_058456640.1"/>
</dbReference>
<keyword evidence="3" id="KW-1185">Reference proteome</keyword>
<dbReference type="AlphaFoldDB" id="A0A9W9M6K1"/>
<proteinExistence type="predicted"/>
<evidence type="ECO:0000313" key="3">
    <source>
        <dbReference type="Proteomes" id="UP001150904"/>
    </source>
</evidence>
<feature type="compositionally biased region" description="Polar residues" evidence="1">
    <location>
        <begin position="512"/>
        <end position="522"/>
    </location>
</feature>
<feature type="compositionally biased region" description="Polar residues" evidence="1">
    <location>
        <begin position="195"/>
        <end position="212"/>
    </location>
</feature>
<feature type="region of interest" description="Disordered" evidence="1">
    <location>
        <begin position="51"/>
        <end position="120"/>
    </location>
</feature>
<dbReference type="Proteomes" id="UP001150904">
    <property type="component" value="Unassembled WGS sequence"/>
</dbReference>
<feature type="region of interest" description="Disordered" evidence="1">
    <location>
        <begin position="632"/>
        <end position="652"/>
    </location>
</feature>
<feature type="compositionally biased region" description="Basic and acidic residues" evidence="1">
    <location>
        <begin position="154"/>
        <end position="165"/>
    </location>
</feature>
<gene>
    <name evidence="2" type="ORF">N7498_009584</name>
</gene>
<dbReference type="GeneID" id="83183941"/>
<feature type="compositionally biased region" description="Polar residues" evidence="1">
    <location>
        <begin position="62"/>
        <end position="73"/>
    </location>
</feature>
<sequence>MATAHGVSTHLKAGTMAAAAPITASEVQEYERILKISDEIFAGSHPRLKVPQQFVRKPGARNGQTGPSTQQAVKNKPLGSENTPLLGIARSPNTQAPGLENVPSTASANPTPPSARLASKPVSEIDPIFLTKSDDLVRAELQLQRQRLERMLRDKLEQKKQESKQKPALQDTRPEFNVSEVFQRALQVVAPVSMSEPSDTNGDSFDDNSFYSSRAPDSPDGGQRKASPVVPGQAVGLSTRAPVENYADELQRLESLNQPGSDQEMQDAYPVADQRALYSQKQPSSGQAEMSRRLRESQQLEALEEPEYSPPAPVAPPIDDRYYEHGVANGDGRGRYVHRNRDVQAPASPADVTIVRQNHITSPAAPRPSRVSPLAVAKVPSVQQLRDERREQGLGQVYSDADSGRESPSGPAPHPISRKRRRLQGNGEEARNVSYRRQDPEPSDTYVKEEPVSPPPFADDPGMIQSRHAEQQQPVYIDIASPRYTPVLERQEISSRRPVYDVDPYHEIPVDQRQQPRTLSRLSTRRPPRDDGDLRRVASLQYARQSDYPREYIEADPHGGRAASYTVIERPQERPRYYEEVPPGYGPQYITLDDAQQSVYRDPYYDEAPPPRIMPAPQRRFVVDEHGNQYEMVPTSRSQPMAPPPRPVSQMPKDVYEDRVPVRTASVRAPSVVHEPYVERRYMQEMPPPKPSYRRVTSDYARPIAGERRTYTTPMESHDPYARSGSVQVAEYLPRRPTYVEEHPLPQERVIRTSSVRPQQARYEEPHHDVVQRVGSMRPAGPSRDASVFVDERQMGEYIERPYYVRERRYFEGDDGNRVAVDGGSESIQRVPQHY</sequence>
<accession>A0A9W9M6K1</accession>
<comment type="caution">
    <text evidence="2">The sequence shown here is derived from an EMBL/GenBank/DDBJ whole genome shotgun (WGS) entry which is preliminary data.</text>
</comment>
<name>A0A9W9M6K1_9EURO</name>
<feature type="region of interest" description="Disordered" evidence="1">
    <location>
        <begin position="154"/>
        <end position="176"/>
    </location>
</feature>
<feature type="compositionally biased region" description="Basic and acidic residues" evidence="1">
    <location>
        <begin position="428"/>
        <end position="451"/>
    </location>
</feature>
<protein>
    <submittedName>
        <fullName evidence="2">Uncharacterized protein</fullName>
    </submittedName>
</protein>
<dbReference type="EMBL" id="JAPQKR010000016">
    <property type="protein sequence ID" value="KAJ5190599.1"/>
    <property type="molecule type" value="Genomic_DNA"/>
</dbReference>